<dbReference type="PANTHER" id="PTHR34131">
    <property type="entry name" value="(RAP ANNOTATION RELEASE2) GALACTOSE-BINDING LIKE DOMAIN CONTAINING PROTEIN"/>
    <property type="match status" value="1"/>
</dbReference>
<protein>
    <recommendedName>
        <fullName evidence="3">DUF1997 family protein</fullName>
    </recommendedName>
</protein>
<proteinExistence type="predicted"/>
<evidence type="ECO:0000313" key="1">
    <source>
        <dbReference type="EMBL" id="KAG0569926.1"/>
    </source>
</evidence>
<dbReference type="AlphaFoldDB" id="A0A8T0HDP8"/>
<comment type="caution">
    <text evidence="1">The sequence shown here is derived from an EMBL/GenBank/DDBJ whole genome shotgun (WGS) entry which is preliminary data.</text>
</comment>
<evidence type="ECO:0000313" key="2">
    <source>
        <dbReference type="Proteomes" id="UP000822688"/>
    </source>
</evidence>
<sequence length="282" mass="31533">MEALVSISSATSSTCFFAKVRDVRSPSKESCRISPAFFEWPTLQHQTRAKRIPRQCMVIVAGAKQRKAQLSAGSEQTVPLPIFTDRHGMPQPLSQFLQQPAGMKSMLATNYLEDFEYLGNNVFRCYLPKISALGREVAPVMDLLVHATESECVVEMIACKFEEPDASVDKVERFSANLKNHLQWKYGEGGELLLCTNLNINVSIEVHTLPFTMLPLSAVETPGNAVLQAMVDRMVPAFMQRLLEDYYNWTVEENPQDVPVPDTIILPVVPNSDQKSLEGMPL</sequence>
<dbReference type="OrthoDB" id="1933789at2759"/>
<gene>
    <name evidence="1" type="ORF">KC19_6G125600</name>
</gene>
<name>A0A8T0HDP8_CERPU</name>
<reference evidence="1 2" key="1">
    <citation type="submission" date="2020-06" db="EMBL/GenBank/DDBJ databases">
        <title>WGS assembly of Ceratodon purpureus strain R40.</title>
        <authorList>
            <person name="Carey S.B."/>
            <person name="Jenkins J."/>
            <person name="Shu S."/>
            <person name="Lovell J.T."/>
            <person name="Sreedasyam A."/>
            <person name="Maumus F."/>
            <person name="Tiley G.P."/>
            <person name="Fernandez-Pozo N."/>
            <person name="Barry K."/>
            <person name="Chen C."/>
            <person name="Wang M."/>
            <person name="Lipzen A."/>
            <person name="Daum C."/>
            <person name="Saski C.A."/>
            <person name="Payton A.C."/>
            <person name="Mcbreen J.C."/>
            <person name="Conrad R.E."/>
            <person name="Kollar L.M."/>
            <person name="Olsson S."/>
            <person name="Huttunen S."/>
            <person name="Landis J.B."/>
            <person name="Wickett N.J."/>
            <person name="Johnson M.G."/>
            <person name="Rensing S.A."/>
            <person name="Grimwood J."/>
            <person name="Schmutz J."/>
            <person name="Mcdaniel S.F."/>
        </authorList>
    </citation>
    <scope>NUCLEOTIDE SEQUENCE [LARGE SCALE GENOMIC DNA]</scope>
    <source>
        <strain evidence="1 2">R40</strain>
    </source>
</reference>
<dbReference type="Pfam" id="PF09366">
    <property type="entry name" value="DUF1997"/>
    <property type="match status" value="1"/>
</dbReference>
<dbReference type="PANTHER" id="PTHR34131:SF2">
    <property type="entry name" value="FAMILY PROTEIN, PUTATIVE (DUF1997)-RELATED"/>
    <property type="match status" value="1"/>
</dbReference>
<keyword evidence="2" id="KW-1185">Reference proteome</keyword>
<accession>A0A8T0HDP8</accession>
<dbReference type="Proteomes" id="UP000822688">
    <property type="component" value="Chromosome 6"/>
</dbReference>
<organism evidence="1 2">
    <name type="scientific">Ceratodon purpureus</name>
    <name type="common">Fire moss</name>
    <name type="synonym">Dicranum purpureum</name>
    <dbReference type="NCBI Taxonomy" id="3225"/>
    <lineage>
        <taxon>Eukaryota</taxon>
        <taxon>Viridiplantae</taxon>
        <taxon>Streptophyta</taxon>
        <taxon>Embryophyta</taxon>
        <taxon>Bryophyta</taxon>
        <taxon>Bryophytina</taxon>
        <taxon>Bryopsida</taxon>
        <taxon>Dicranidae</taxon>
        <taxon>Pseudoditrichales</taxon>
        <taxon>Ditrichaceae</taxon>
        <taxon>Ceratodon</taxon>
    </lineage>
</organism>
<evidence type="ECO:0008006" key="3">
    <source>
        <dbReference type="Google" id="ProtNLM"/>
    </source>
</evidence>
<dbReference type="EMBL" id="CM026427">
    <property type="protein sequence ID" value="KAG0569926.1"/>
    <property type="molecule type" value="Genomic_DNA"/>
</dbReference>
<dbReference type="InterPro" id="IPR018971">
    <property type="entry name" value="DUF1997"/>
</dbReference>